<keyword evidence="3" id="KW-1003">Cell membrane</keyword>
<keyword evidence="2" id="KW-0813">Transport</keyword>
<feature type="transmembrane region" description="Helical" evidence="9">
    <location>
        <begin position="59"/>
        <end position="84"/>
    </location>
</feature>
<evidence type="ECO:0000313" key="11">
    <source>
        <dbReference type="Proteomes" id="UP001049518"/>
    </source>
</evidence>
<evidence type="ECO:0000256" key="4">
    <source>
        <dbReference type="ARBA" id="ARBA00022692"/>
    </source>
</evidence>
<feature type="transmembrane region" description="Helical" evidence="9">
    <location>
        <begin position="239"/>
        <end position="258"/>
    </location>
</feature>
<keyword evidence="4 9" id="KW-0812">Transmembrane</keyword>
<keyword evidence="5" id="KW-0029">Amino-acid transport</keyword>
<name>A0ABX8QW68_9ACTN</name>
<dbReference type="InterPro" id="IPR001851">
    <property type="entry name" value="ABC_transp_permease"/>
</dbReference>
<evidence type="ECO:0000256" key="9">
    <source>
        <dbReference type="SAM" id="Phobius"/>
    </source>
</evidence>
<evidence type="ECO:0000313" key="10">
    <source>
        <dbReference type="EMBL" id="QXJ22601.1"/>
    </source>
</evidence>
<reference evidence="10" key="1">
    <citation type="submission" date="2020-07" db="EMBL/GenBank/DDBJ databases">
        <authorList>
            <person name="Tarantini F.S."/>
            <person name="Hong K.W."/>
            <person name="Chan K.G."/>
        </authorList>
    </citation>
    <scope>NUCLEOTIDE SEQUENCE</scope>
    <source>
        <strain evidence="10">32-07</strain>
    </source>
</reference>
<keyword evidence="6 9" id="KW-1133">Transmembrane helix</keyword>
<dbReference type="PANTHER" id="PTHR11795">
    <property type="entry name" value="BRANCHED-CHAIN AMINO ACID TRANSPORT SYSTEM PERMEASE PROTEIN LIVH"/>
    <property type="match status" value="1"/>
</dbReference>
<protein>
    <submittedName>
        <fullName evidence="10">Branched-chain amino acid ABC transporter permease</fullName>
    </submittedName>
</protein>
<feature type="transmembrane region" description="Helical" evidence="9">
    <location>
        <begin position="34"/>
        <end position="53"/>
    </location>
</feature>
<dbReference type="InterPro" id="IPR052157">
    <property type="entry name" value="BCAA_transport_permease"/>
</dbReference>
<dbReference type="Pfam" id="PF02653">
    <property type="entry name" value="BPD_transp_2"/>
    <property type="match status" value="1"/>
</dbReference>
<gene>
    <name evidence="10" type="ORF">AGRA3207_003628</name>
</gene>
<keyword evidence="11" id="KW-1185">Reference proteome</keyword>
<evidence type="ECO:0000256" key="2">
    <source>
        <dbReference type="ARBA" id="ARBA00022448"/>
    </source>
</evidence>
<feature type="transmembrane region" description="Helical" evidence="9">
    <location>
        <begin position="96"/>
        <end position="114"/>
    </location>
</feature>
<dbReference type="EMBL" id="CP059572">
    <property type="protein sequence ID" value="QXJ22601.1"/>
    <property type="molecule type" value="Genomic_DNA"/>
</dbReference>
<evidence type="ECO:0000256" key="5">
    <source>
        <dbReference type="ARBA" id="ARBA00022970"/>
    </source>
</evidence>
<feature type="transmembrane region" description="Helical" evidence="9">
    <location>
        <begin position="190"/>
        <end position="212"/>
    </location>
</feature>
<evidence type="ECO:0000256" key="3">
    <source>
        <dbReference type="ARBA" id="ARBA00022475"/>
    </source>
</evidence>
<sequence length="308" mass="32028">MTTLLQLTFAGLSMGAVYALISLGWTVLFQVARIYNLAQGAFVVVSAMTYISLVGDLGWPVPLAVGGALAVCLALGLLLYGVILNPRTARGEAGPIVMSLGSALVIAETLRYVWGVDARTAPAFLPTGTIRILGATAVPHALLLWTGTAVMFGAAWVMFHRTVLGKALRACSEDATGARVVGIDPHRMRLAAFTIAALFGAVGGILLAPLIAVSPHEVLPLGIFGFIGAAVGRWRYLPAAAGSVILGLVTGYVGGYGATAWQDAVLYGSVIVALLTVRQRRPGQRPLLRGRVRAGRRDPVPVSGPAGP</sequence>
<dbReference type="CDD" id="cd06582">
    <property type="entry name" value="TM_PBP1_LivH_like"/>
    <property type="match status" value="1"/>
</dbReference>
<proteinExistence type="inferred from homology"/>
<feature type="transmembrane region" description="Helical" evidence="9">
    <location>
        <begin position="134"/>
        <end position="159"/>
    </location>
</feature>
<comment type="subcellular location">
    <subcellularLocation>
        <location evidence="1">Cell membrane</location>
        <topology evidence="1">Multi-pass membrane protein</topology>
    </subcellularLocation>
</comment>
<dbReference type="PANTHER" id="PTHR11795:SF450">
    <property type="entry name" value="ABC TRANSPORTER PERMEASE PROTEIN"/>
    <property type="match status" value="1"/>
</dbReference>
<feature type="transmembrane region" description="Helical" evidence="9">
    <location>
        <begin position="6"/>
        <end position="27"/>
    </location>
</feature>
<evidence type="ECO:0000256" key="1">
    <source>
        <dbReference type="ARBA" id="ARBA00004651"/>
    </source>
</evidence>
<dbReference type="RefSeq" id="WP_231335888.1">
    <property type="nucleotide sequence ID" value="NZ_CP059572.1"/>
</dbReference>
<evidence type="ECO:0000256" key="6">
    <source>
        <dbReference type="ARBA" id="ARBA00022989"/>
    </source>
</evidence>
<organism evidence="10 11">
    <name type="scientific">Actinomadura graeca</name>
    <dbReference type="NCBI Taxonomy" id="2750812"/>
    <lineage>
        <taxon>Bacteria</taxon>
        <taxon>Bacillati</taxon>
        <taxon>Actinomycetota</taxon>
        <taxon>Actinomycetes</taxon>
        <taxon>Streptosporangiales</taxon>
        <taxon>Thermomonosporaceae</taxon>
        <taxon>Actinomadura</taxon>
    </lineage>
</organism>
<evidence type="ECO:0000256" key="8">
    <source>
        <dbReference type="ARBA" id="ARBA00037998"/>
    </source>
</evidence>
<keyword evidence="7 9" id="KW-0472">Membrane</keyword>
<evidence type="ECO:0000256" key="7">
    <source>
        <dbReference type="ARBA" id="ARBA00023136"/>
    </source>
</evidence>
<dbReference type="Proteomes" id="UP001049518">
    <property type="component" value="Chromosome"/>
</dbReference>
<comment type="similarity">
    <text evidence="8">Belongs to the binding-protein-dependent transport system permease family. LivHM subfamily.</text>
</comment>
<accession>A0ABX8QW68</accession>
<feature type="transmembrane region" description="Helical" evidence="9">
    <location>
        <begin position="218"/>
        <end position="234"/>
    </location>
</feature>